<dbReference type="AlphaFoldDB" id="A0A2C5Y7J7"/>
<name>A0A2C5Y7J7_9HYPO</name>
<dbReference type="CDD" id="cd08589">
    <property type="entry name" value="PI-PLCc_SaPLC1_like"/>
    <property type="match status" value="1"/>
</dbReference>
<evidence type="ECO:0000313" key="2">
    <source>
        <dbReference type="EMBL" id="PHH64677.1"/>
    </source>
</evidence>
<reference evidence="2 3" key="1">
    <citation type="submission" date="2017-06" db="EMBL/GenBank/DDBJ databases">
        <title>Ant-infecting Ophiocordyceps genomes reveal a high diversity of potential behavioral manipulation genes and a possible major role for enterotoxins.</title>
        <authorList>
            <person name="De Bekker C."/>
            <person name="Evans H.C."/>
            <person name="Brachmann A."/>
            <person name="Hughes D.P."/>
        </authorList>
    </citation>
    <scope>NUCLEOTIDE SEQUENCE [LARGE SCALE GENOMIC DNA]</scope>
    <source>
        <strain evidence="2 3">Map64</strain>
    </source>
</reference>
<dbReference type="EMBL" id="NJET01000027">
    <property type="protein sequence ID" value="PHH64677.1"/>
    <property type="molecule type" value="Genomic_DNA"/>
</dbReference>
<sequence length="448" mass="51696">MKRDDFRPPVWLNDGLQESHPTLRRINDTFILKASKWSNETWTWTVGKNYTKPQKHGFSPKKDRGRKKHSPFLPRPVRANGTRGAKKQTWQTWPLSWNAGTRINEMQVVGTHNSYHVPLVGKELSQLKRHRGRWWNLQYSHLPLDQQLKRQQVRSLELDVRPDPWGGRFAIPYISTLTPKWQSSDNRLFGPGSKVLHIPDIDYRSNCVLFTDCLLHIRNYLDNHPAPVPIIVLLEARDSHPLYLPVFATVPSRKTWMPDLYDALEHEIRSVFLPDRLLTPDMVRMEGLTLEQSILWRGWPTVQSARGRVMFVVDGFGESRRAYLKHRPNLEGRLMFTVSKPGKADCTFLKINNPKNVGHIRSLVKKGYLVRTRADKPVSTVLKCSTKRRTQAFESGAHIVSTDFPVWGTSKRWRGCDYAVRLPGGKTAHCNPVSAKPGCHDDDFREDP</sequence>
<feature type="region of interest" description="Disordered" evidence="1">
    <location>
        <begin position="49"/>
        <end position="85"/>
    </location>
</feature>
<feature type="compositionally biased region" description="Basic residues" evidence="1">
    <location>
        <begin position="53"/>
        <end position="70"/>
    </location>
</feature>
<dbReference type="SUPFAM" id="SSF51695">
    <property type="entry name" value="PLC-like phosphodiesterases"/>
    <property type="match status" value="1"/>
</dbReference>
<proteinExistence type="predicted"/>
<evidence type="ECO:0000313" key="3">
    <source>
        <dbReference type="Proteomes" id="UP000226192"/>
    </source>
</evidence>
<organism evidence="2 3">
    <name type="scientific">Ophiocordyceps australis</name>
    <dbReference type="NCBI Taxonomy" id="1399860"/>
    <lineage>
        <taxon>Eukaryota</taxon>
        <taxon>Fungi</taxon>
        <taxon>Dikarya</taxon>
        <taxon>Ascomycota</taxon>
        <taxon>Pezizomycotina</taxon>
        <taxon>Sordariomycetes</taxon>
        <taxon>Hypocreomycetidae</taxon>
        <taxon>Hypocreales</taxon>
        <taxon>Ophiocordycipitaceae</taxon>
        <taxon>Ophiocordyceps</taxon>
    </lineage>
</organism>
<keyword evidence="3" id="KW-1185">Reference proteome</keyword>
<gene>
    <name evidence="2" type="ORF">CDD81_4118</name>
</gene>
<protein>
    <submittedName>
        <fullName evidence="2">Uncharacterized protein</fullName>
    </submittedName>
</protein>
<dbReference type="Gene3D" id="3.20.20.190">
    <property type="entry name" value="Phosphatidylinositol (PI) phosphodiesterase"/>
    <property type="match status" value="1"/>
</dbReference>
<dbReference type="GO" id="GO:0008081">
    <property type="term" value="F:phosphoric diester hydrolase activity"/>
    <property type="evidence" value="ECO:0007669"/>
    <property type="project" value="InterPro"/>
</dbReference>
<dbReference type="InterPro" id="IPR032075">
    <property type="entry name" value="PI-PLC-C1"/>
</dbReference>
<dbReference type="Pfam" id="PF16670">
    <property type="entry name" value="PI-PLC-C1"/>
    <property type="match status" value="1"/>
</dbReference>
<dbReference type="GO" id="GO:0006629">
    <property type="term" value="P:lipid metabolic process"/>
    <property type="evidence" value="ECO:0007669"/>
    <property type="project" value="InterPro"/>
</dbReference>
<evidence type="ECO:0000256" key="1">
    <source>
        <dbReference type="SAM" id="MobiDB-lite"/>
    </source>
</evidence>
<dbReference type="InterPro" id="IPR017946">
    <property type="entry name" value="PLC-like_Pdiesterase_TIM-brl"/>
</dbReference>
<accession>A0A2C5Y7J7</accession>
<comment type="caution">
    <text evidence="2">The sequence shown here is derived from an EMBL/GenBank/DDBJ whole genome shotgun (WGS) entry which is preliminary data.</text>
</comment>
<dbReference type="Proteomes" id="UP000226192">
    <property type="component" value="Unassembled WGS sequence"/>
</dbReference>
<dbReference type="OrthoDB" id="2017497at2759"/>
<dbReference type="STRING" id="1399860.A0A2C5Y7J7"/>